<comment type="caution">
    <text evidence="15">The sequence shown here is derived from an EMBL/GenBank/DDBJ whole genome shotgun (WGS) entry which is preliminary data.</text>
</comment>
<feature type="domain" description="HD/PDEase" evidence="14">
    <location>
        <begin position="75"/>
        <end position="199"/>
    </location>
</feature>
<dbReference type="PANTHER" id="PTHR11845:SF13">
    <property type="entry name" value="5'-DEOXYNUCLEOTIDASE HDDC2"/>
    <property type="match status" value="1"/>
</dbReference>
<dbReference type="FunFam" id="1.10.3210.10:FF:000011">
    <property type="entry name" value="HD domain-containing protein 2"/>
    <property type="match status" value="1"/>
</dbReference>
<dbReference type="PANTHER" id="PTHR11845">
    <property type="entry name" value="5'-DEOXYNUCLEOTIDASE HDDC2"/>
    <property type="match status" value="1"/>
</dbReference>
<dbReference type="GO" id="GO:0002953">
    <property type="term" value="F:5'-deoxynucleotidase activity"/>
    <property type="evidence" value="ECO:0007669"/>
    <property type="project" value="UniProtKB-EC"/>
</dbReference>
<dbReference type="Gene3D" id="1.10.3210.10">
    <property type="entry name" value="Hypothetical protein af1432"/>
    <property type="match status" value="1"/>
</dbReference>
<feature type="compositionally biased region" description="Basic and acidic residues" evidence="13">
    <location>
        <begin position="1"/>
        <end position="10"/>
    </location>
</feature>
<evidence type="ECO:0000256" key="13">
    <source>
        <dbReference type="SAM" id="MobiDB-lite"/>
    </source>
</evidence>
<dbReference type="AlphaFoldDB" id="A0AA39GEY7"/>
<protein>
    <recommendedName>
        <fullName evidence="8">5'-deoxynucleotidase</fullName>
        <ecNumber evidence="8">3.1.3.89</ecNumber>
    </recommendedName>
</protein>
<feature type="region of interest" description="Disordered" evidence="13">
    <location>
        <begin position="1"/>
        <end position="21"/>
    </location>
</feature>
<keyword evidence="11" id="KW-0460">Magnesium</keyword>
<evidence type="ECO:0000256" key="10">
    <source>
        <dbReference type="ARBA" id="ARBA00022801"/>
    </source>
</evidence>
<dbReference type="Pfam" id="PF13023">
    <property type="entry name" value="HD_3"/>
    <property type="match status" value="1"/>
</dbReference>
<comment type="subunit">
    <text evidence="7">Homodimer.</text>
</comment>
<keyword evidence="16" id="KW-1185">Reference proteome</keyword>
<feature type="compositionally biased region" description="Polar residues" evidence="13">
    <location>
        <begin position="11"/>
        <end position="21"/>
    </location>
</feature>
<comment type="catalytic activity">
    <reaction evidence="1">
        <text>a 2'-deoxyribonucleoside 5'-phosphate + H2O = a 2'-deoxyribonucleoside + phosphate</text>
        <dbReference type="Rhea" id="RHEA:36167"/>
        <dbReference type="ChEBI" id="CHEBI:15377"/>
        <dbReference type="ChEBI" id="CHEBI:18274"/>
        <dbReference type="ChEBI" id="CHEBI:43474"/>
        <dbReference type="ChEBI" id="CHEBI:65317"/>
        <dbReference type="EC" id="3.1.3.89"/>
    </reaction>
</comment>
<dbReference type="SMART" id="SM00471">
    <property type="entry name" value="HDc"/>
    <property type="match status" value="1"/>
</dbReference>
<evidence type="ECO:0000259" key="14">
    <source>
        <dbReference type="SMART" id="SM00471"/>
    </source>
</evidence>
<evidence type="ECO:0000313" key="16">
    <source>
        <dbReference type="Proteomes" id="UP001175261"/>
    </source>
</evidence>
<reference evidence="15" key="1">
    <citation type="submission" date="2022-10" db="EMBL/GenBank/DDBJ databases">
        <title>Determination and structural analysis of whole genome sequence of Sarocladium strictum F4-1.</title>
        <authorList>
            <person name="Hu L."/>
            <person name="Jiang Y."/>
        </authorList>
    </citation>
    <scope>NUCLEOTIDE SEQUENCE</scope>
    <source>
        <strain evidence="15">F4-1</strain>
    </source>
</reference>
<dbReference type="GO" id="GO:0009159">
    <property type="term" value="P:deoxyribonucleoside monophosphate catabolic process"/>
    <property type="evidence" value="ECO:0007669"/>
    <property type="project" value="UniProtKB-ARBA"/>
</dbReference>
<comment type="cofactor">
    <cofactor evidence="3">
        <name>Co(2+)</name>
        <dbReference type="ChEBI" id="CHEBI:48828"/>
    </cofactor>
</comment>
<evidence type="ECO:0000256" key="7">
    <source>
        <dbReference type="ARBA" id="ARBA00011738"/>
    </source>
</evidence>
<keyword evidence="10" id="KW-0378">Hydrolase</keyword>
<dbReference type="GO" id="GO:0046872">
    <property type="term" value="F:metal ion binding"/>
    <property type="evidence" value="ECO:0007669"/>
    <property type="project" value="UniProtKB-KW"/>
</dbReference>
<name>A0AA39GEY7_SARSR</name>
<evidence type="ECO:0000256" key="9">
    <source>
        <dbReference type="ARBA" id="ARBA00022723"/>
    </source>
</evidence>
<gene>
    <name evidence="15" type="ORF">NLU13_5922</name>
</gene>
<dbReference type="EMBL" id="JAPDFR010000005">
    <property type="protein sequence ID" value="KAK0386085.1"/>
    <property type="molecule type" value="Genomic_DNA"/>
</dbReference>
<accession>A0AA39GEY7</accession>
<dbReference type="EC" id="3.1.3.89" evidence="8"/>
<evidence type="ECO:0000256" key="2">
    <source>
        <dbReference type="ARBA" id="ARBA00001936"/>
    </source>
</evidence>
<dbReference type="SUPFAM" id="SSF109604">
    <property type="entry name" value="HD-domain/PDEase-like"/>
    <property type="match status" value="1"/>
</dbReference>
<keyword evidence="9" id="KW-0479">Metal-binding</keyword>
<dbReference type="Proteomes" id="UP001175261">
    <property type="component" value="Unassembled WGS sequence"/>
</dbReference>
<organism evidence="15 16">
    <name type="scientific">Sarocladium strictum</name>
    <name type="common">Black bundle disease fungus</name>
    <name type="synonym">Acremonium strictum</name>
    <dbReference type="NCBI Taxonomy" id="5046"/>
    <lineage>
        <taxon>Eukaryota</taxon>
        <taxon>Fungi</taxon>
        <taxon>Dikarya</taxon>
        <taxon>Ascomycota</taxon>
        <taxon>Pezizomycotina</taxon>
        <taxon>Sordariomycetes</taxon>
        <taxon>Hypocreomycetidae</taxon>
        <taxon>Hypocreales</taxon>
        <taxon>Sarocladiaceae</taxon>
        <taxon>Sarocladium</taxon>
    </lineage>
</organism>
<evidence type="ECO:0000256" key="11">
    <source>
        <dbReference type="ARBA" id="ARBA00022842"/>
    </source>
</evidence>
<evidence type="ECO:0000313" key="15">
    <source>
        <dbReference type="EMBL" id="KAK0386085.1"/>
    </source>
</evidence>
<comment type="cofactor">
    <cofactor evidence="2">
        <name>Mn(2+)</name>
        <dbReference type="ChEBI" id="CHEBI:29035"/>
    </cofactor>
</comment>
<evidence type="ECO:0000256" key="12">
    <source>
        <dbReference type="ARBA" id="ARBA00023285"/>
    </source>
</evidence>
<evidence type="ECO:0000256" key="1">
    <source>
        <dbReference type="ARBA" id="ARBA00001638"/>
    </source>
</evidence>
<proteinExistence type="inferred from homology"/>
<evidence type="ECO:0000256" key="8">
    <source>
        <dbReference type="ARBA" id="ARBA00012964"/>
    </source>
</evidence>
<evidence type="ECO:0000256" key="4">
    <source>
        <dbReference type="ARBA" id="ARBA00001946"/>
    </source>
</evidence>
<dbReference type="InterPro" id="IPR039356">
    <property type="entry name" value="YfbR/HDDC2"/>
</dbReference>
<keyword evidence="12" id="KW-0170">Cobalt</keyword>
<evidence type="ECO:0000256" key="5">
    <source>
        <dbReference type="ARBA" id="ARBA00004074"/>
    </source>
</evidence>
<comment type="function">
    <text evidence="5">Catalyzes the dephosphorylation of the nucleoside 5'-monophosphates deoxyadenosine monophosphate (dAMP), deoxycytidine monophosphate (dCMP), deoxyguanosine monophosphate (dGMP) and deoxythymidine monophosphate (dTMP).</text>
</comment>
<sequence>MGSQPDKMENTSDIGNLGYTPTIQVDSPWDVKQVADKLPGGRPVEGSSSPLPFFHMIERLKTTKREGWRRFGINQGESIADHMYRMSIISMFAPPSLASRLDLNKCMKMCLIHDMAELLVGDITPRDGVPKHEKSRREATTMDYLTDDLLKSVGASGSVGKEIRAIWQEYEDGQTLDSVFVHDVDKMELLLQMSEYENRAGGKEKLDLSEFAYVAKKLSLPETQQWAEELLAGRGGATEADQELDEYYAREK</sequence>
<dbReference type="InterPro" id="IPR006674">
    <property type="entry name" value="HD_domain"/>
</dbReference>
<dbReference type="InterPro" id="IPR003607">
    <property type="entry name" value="HD/PDEase_dom"/>
</dbReference>
<evidence type="ECO:0000256" key="6">
    <source>
        <dbReference type="ARBA" id="ARBA00009999"/>
    </source>
</evidence>
<comment type="similarity">
    <text evidence="6">Belongs to the HDDC2 family.</text>
</comment>
<dbReference type="GO" id="GO:0005737">
    <property type="term" value="C:cytoplasm"/>
    <property type="evidence" value="ECO:0007669"/>
    <property type="project" value="TreeGrafter"/>
</dbReference>
<evidence type="ECO:0000256" key="3">
    <source>
        <dbReference type="ARBA" id="ARBA00001941"/>
    </source>
</evidence>
<comment type="cofactor">
    <cofactor evidence="4">
        <name>Mg(2+)</name>
        <dbReference type="ChEBI" id="CHEBI:18420"/>
    </cofactor>
</comment>